<proteinExistence type="predicted"/>
<protein>
    <submittedName>
        <fullName evidence="2">Uncharacterized protein</fullName>
    </submittedName>
</protein>
<dbReference type="Proteomes" id="UP001151760">
    <property type="component" value="Unassembled WGS sequence"/>
</dbReference>
<name>A0ABQ5I0H1_9ASTR</name>
<reference evidence="2" key="2">
    <citation type="submission" date="2022-01" db="EMBL/GenBank/DDBJ databases">
        <authorList>
            <person name="Yamashiro T."/>
            <person name="Shiraishi A."/>
            <person name="Satake H."/>
            <person name="Nakayama K."/>
        </authorList>
    </citation>
    <scope>NUCLEOTIDE SEQUENCE</scope>
</reference>
<sequence length="167" mass="19163">MESFEKCIVERALHDQEIQKRLNDRKLQIQECKVQELKAMDANSGDTHSGEFVSDNGNTHSLENDCSKTWNDQRLEKQSSTSRNESSRSRNECSERSSSRNDTDIRHSYDIEPMAEVPYTAKYNVFVFETQHTEQPESIDDTYVVEMVDSNVIPNSSNTCDNEGKAD</sequence>
<keyword evidence="3" id="KW-1185">Reference proteome</keyword>
<reference evidence="2" key="1">
    <citation type="journal article" date="2022" name="Int. J. Mol. Sci.">
        <title>Draft Genome of Tanacetum Coccineum: Genomic Comparison of Closely Related Tanacetum-Family Plants.</title>
        <authorList>
            <person name="Yamashiro T."/>
            <person name="Shiraishi A."/>
            <person name="Nakayama K."/>
            <person name="Satake H."/>
        </authorList>
    </citation>
    <scope>NUCLEOTIDE SEQUENCE</scope>
</reference>
<comment type="caution">
    <text evidence="2">The sequence shown here is derived from an EMBL/GenBank/DDBJ whole genome shotgun (WGS) entry which is preliminary data.</text>
</comment>
<feature type="compositionally biased region" description="Basic and acidic residues" evidence="1">
    <location>
        <begin position="62"/>
        <end position="77"/>
    </location>
</feature>
<gene>
    <name evidence="2" type="ORF">Tco_1082432</name>
</gene>
<evidence type="ECO:0000313" key="2">
    <source>
        <dbReference type="EMBL" id="GJT93587.1"/>
    </source>
</evidence>
<feature type="region of interest" description="Disordered" evidence="1">
    <location>
        <begin position="40"/>
        <end position="111"/>
    </location>
</feature>
<evidence type="ECO:0000256" key="1">
    <source>
        <dbReference type="SAM" id="MobiDB-lite"/>
    </source>
</evidence>
<organism evidence="2 3">
    <name type="scientific">Tanacetum coccineum</name>
    <dbReference type="NCBI Taxonomy" id="301880"/>
    <lineage>
        <taxon>Eukaryota</taxon>
        <taxon>Viridiplantae</taxon>
        <taxon>Streptophyta</taxon>
        <taxon>Embryophyta</taxon>
        <taxon>Tracheophyta</taxon>
        <taxon>Spermatophyta</taxon>
        <taxon>Magnoliopsida</taxon>
        <taxon>eudicotyledons</taxon>
        <taxon>Gunneridae</taxon>
        <taxon>Pentapetalae</taxon>
        <taxon>asterids</taxon>
        <taxon>campanulids</taxon>
        <taxon>Asterales</taxon>
        <taxon>Asteraceae</taxon>
        <taxon>Asteroideae</taxon>
        <taxon>Anthemideae</taxon>
        <taxon>Anthemidinae</taxon>
        <taxon>Tanacetum</taxon>
    </lineage>
</organism>
<feature type="compositionally biased region" description="Basic and acidic residues" evidence="1">
    <location>
        <begin position="85"/>
        <end position="110"/>
    </location>
</feature>
<accession>A0ABQ5I0H1</accession>
<dbReference type="EMBL" id="BQNB010020216">
    <property type="protein sequence ID" value="GJT93587.1"/>
    <property type="molecule type" value="Genomic_DNA"/>
</dbReference>
<evidence type="ECO:0000313" key="3">
    <source>
        <dbReference type="Proteomes" id="UP001151760"/>
    </source>
</evidence>